<sequence length="134" mass="15501">MALDAMLDALFDDNLQATAPDETQNQETENLTIPESTSELCVWNIFSRDYLVRLNEVQSDWRKLLAMFKTTAQTLEPEGSKYVHELVAQLFLDWYQYACARRFEPVQTSAILEIVFKAHHRYVSSDAGTDEDLY</sequence>
<proteinExistence type="predicted"/>
<organism evidence="1 2">
    <name type="scientific">Diaphorina citri</name>
    <name type="common">Asian citrus psyllid</name>
    <dbReference type="NCBI Taxonomy" id="121845"/>
    <lineage>
        <taxon>Eukaryota</taxon>
        <taxon>Metazoa</taxon>
        <taxon>Ecdysozoa</taxon>
        <taxon>Arthropoda</taxon>
        <taxon>Hexapoda</taxon>
        <taxon>Insecta</taxon>
        <taxon>Pterygota</taxon>
        <taxon>Neoptera</taxon>
        <taxon>Paraneoptera</taxon>
        <taxon>Hemiptera</taxon>
        <taxon>Sternorrhyncha</taxon>
        <taxon>Psylloidea</taxon>
        <taxon>Psyllidae</taxon>
        <taxon>Diaphorininae</taxon>
        <taxon>Diaphorina</taxon>
    </lineage>
</organism>
<dbReference type="KEGG" id="dci:103522269"/>
<dbReference type="AlphaFoldDB" id="A0A1S3DPR5"/>
<reference evidence="2" key="1">
    <citation type="submission" date="2025-08" db="UniProtKB">
        <authorList>
            <consortium name="RefSeq"/>
        </authorList>
    </citation>
    <scope>IDENTIFICATION</scope>
</reference>
<name>A0A1S3DPR5_DIACI</name>
<dbReference type="PaxDb" id="121845-A0A1S3DPR5"/>
<protein>
    <submittedName>
        <fullName evidence="2">Uncharacterized protein LOC103522269</fullName>
    </submittedName>
</protein>
<dbReference type="RefSeq" id="XP_008485598.1">
    <property type="nucleotide sequence ID" value="XM_008487376.2"/>
</dbReference>
<evidence type="ECO:0000313" key="2">
    <source>
        <dbReference type="RefSeq" id="XP_008485598.1"/>
    </source>
</evidence>
<dbReference type="GeneID" id="103522269"/>
<gene>
    <name evidence="2" type="primary">LOC103522269</name>
</gene>
<accession>A0A1S3DPR5</accession>
<evidence type="ECO:0000313" key="1">
    <source>
        <dbReference type="Proteomes" id="UP000079169"/>
    </source>
</evidence>
<keyword evidence="1" id="KW-1185">Reference proteome</keyword>
<dbReference type="Proteomes" id="UP000079169">
    <property type="component" value="Unplaced"/>
</dbReference>
<feature type="non-terminal residue" evidence="2">
    <location>
        <position position="134"/>
    </location>
</feature>